<reference evidence="1 2" key="1">
    <citation type="journal article" date="2024" name="J Genomics">
        <title>Draft genome sequencing and assembly of Favolaschia claudopus CIRM-BRFM 2984 isolated from oak limbs.</title>
        <authorList>
            <person name="Navarro D."/>
            <person name="Drula E."/>
            <person name="Chaduli D."/>
            <person name="Cazenave R."/>
            <person name="Ahrendt S."/>
            <person name="Wang J."/>
            <person name="Lipzen A."/>
            <person name="Daum C."/>
            <person name="Barry K."/>
            <person name="Grigoriev I.V."/>
            <person name="Favel A."/>
            <person name="Rosso M.N."/>
            <person name="Martin F."/>
        </authorList>
    </citation>
    <scope>NUCLEOTIDE SEQUENCE [LARGE SCALE GENOMIC DNA]</scope>
    <source>
        <strain evidence="1 2">CIRM-BRFM 2984</strain>
    </source>
</reference>
<evidence type="ECO:0000313" key="2">
    <source>
        <dbReference type="Proteomes" id="UP001362999"/>
    </source>
</evidence>
<evidence type="ECO:0000313" key="1">
    <source>
        <dbReference type="EMBL" id="KAK7013995.1"/>
    </source>
</evidence>
<name>A0AAW0AMK2_9AGAR</name>
<protein>
    <recommendedName>
        <fullName evidence="3">F-box domain-containing protein</fullName>
    </recommendedName>
</protein>
<evidence type="ECO:0008006" key="3">
    <source>
        <dbReference type="Google" id="ProtNLM"/>
    </source>
</evidence>
<dbReference type="Proteomes" id="UP001362999">
    <property type="component" value="Unassembled WGS sequence"/>
</dbReference>
<sequence length="397" mass="44663">MSSGAVSPVPRLPSELIELAIYYLSLLSLSPKDLLPCTLVSHEWLVLARNHMAFVLGANHAPVFLECLHSPHVTLLTTARRLRIVSWGDGPSDPYHKVLPLLQQFTRLRALSLWCDPPDDLPMLPELTEFELFGTFPTFNGFTTFMSSLQPTLRRLVLYRVPSKDIPEPSQVAQFPLFELTALGLEFNDNYPPLESLLLRFRTSSLTLDLPVDRHRVGLLQTISRYLAFLAGDLKALHFKCDYEEDIRFVSSLDFHSNTNITCIQIGCAVRFNVSPPSFDIALSPSFETLLAKIMAHSNSSSTPSKIETLILGVETESWRNAPPYPSFHHLSSLLTSPRFSGVRDLQFVVEGSPFCFKGLARLAREKFESLIPSVLPEQLCRIVYCVDGEDPDEVWC</sequence>
<comment type="caution">
    <text evidence="1">The sequence shown here is derived from an EMBL/GenBank/DDBJ whole genome shotgun (WGS) entry which is preliminary data.</text>
</comment>
<dbReference type="AlphaFoldDB" id="A0AAW0AMK2"/>
<keyword evidence="2" id="KW-1185">Reference proteome</keyword>
<accession>A0AAW0AMK2</accession>
<proteinExistence type="predicted"/>
<dbReference type="EMBL" id="JAWWNJ010000058">
    <property type="protein sequence ID" value="KAK7013995.1"/>
    <property type="molecule type" value="Genomic_DNA"/>
</dbReference>
<gene>
    <name evidence="1" type="ORF">R3P38DRAFT_3277687</name>
</gene>
<organism evidence="1 2">
    <name type="scientific">Favolaschia claudopus</name>
    <dbReference type="NCBI Taxonomy" id="2862362"/>
    <lineage>
        <taxon>Eukaryota</taxon>
        <taxon>Fungi</taxon>
        <taxon>Dikarya</taxon>
        <taxon>Basidiomycota</taxon>
        <taxon>Agaricomycotina</taxon>
        <taxon>Agaricomycetes</taxon>
        <taxon>Agaricomycetidae</taxon>
        <taxon>Agaricales</taxon>
        <taxon>Marasmiineae</taxon>
        <taxon>Mycenaceae</taxon>
        <taxon>Favolaschia</taxon>
    </lineage>
</organism>